<comment type="caution">
    <text evidence="3">The sequence shown here is derived from an EMBL/GenBank/DDBJ whole genome shotgun (WGS) entry which is preliminary data.</text>
</comment>
<feature type="transmembrane region" description="Helical" evidence="1">
    <location>
        <begin position="314"/>
        <end position="333"/>
    </location>
</feature>
<name>A0A431U3N7_9BACT</name>
<protein>
    <submittedName>
        <fullName evidence="3">Acyltransferase</fullName>
    </submittedName>
</protein>
<dbReference type="PANTHER" id="PTHR23028">
    <property type="entry name" value="ACETYLTRANSFERASE"/>
    <property type="match status" value="1"/>
</dbReference>
<evidence type="ECO:0000313" key="3">
    <source>
        <dbReference type="EMBL" id="RTQ50107.1"/>
    </source>
</evidence>
<keyword evidence="1" id="KW-0812">Transmembrane</keyword>
<keyword evidence="4" id="KW-1185">Reference proteome</keyword>
<dbReference type="RefSeq" id="WP_126693157.1">
    <property type="nucleotide sequence ID" value="NZ_RXOF01000005.1"/>
</dbReference>
<proteinExistence type="predicted"/>
<feature type="transmembrane region" description="Helical" evidence="1">
    <location>
        <begin position="247"/>
        <end position="270"/>
    </location>
</feature>
<dbReference type="PANTHER" id="PTHR23028:SF134">
    <property type="entry name" value="PUTATIVE (AFU_ORTHOLOGUE AFUA_4G08520)-RELATED"/>
    <property type="match status" value="1"/>
</dbReference>
<feature type="transmembrane region" description="Helical" evidence="1">
    <location>
        <begin position="282"/>
        <end position="302"/>
    </location>
</feature>
<reference evidence="3 4" key="1">
    <citation type="submission" date="2018-12" db="EMBL/GenBank/DDBJ databases">
        <title>Hymenobacter gummosus sp. nov., isolated from a spring.</title>
        <authorList>
            <person name="Nie L."/>
        </authorList>
    </citation>
    <scope>NUCLEOTIDE SEQUENCE [LARGE SCALE GENOMIC DNA]</scope>
    <source>
        <strain evidence="3 4">KCTC 52166</strain>
    </source>
</reference>
<dbReference type="InterPro" id="IPR050879">
    <property type="entry name" value="Acyltransferase_3"/>
</dbReference>
<dbReference type="GO" id="GO:0016747">
    <property type="term" value="F:acyltransferase activity, transferring groups other than amino-acyl groups"/>
    <property type="evidence" value="ECO:0007669"/>
    <property type="project" value="InterPro"/>
</dbReference>
<keyword evidence="1" id="KW-0472">Membrane</keyword>
<dbReference type="AlphaFoldDB" id="A0A431U3N7"/>
<feature type="transmembrane region" description="Helical" evidence="1">
    <location>
        <begin position="79"/>
        <end position="96"/>
    </location>
</feature>
<keyword evidence="1" id="KW-1133">Transmembrane helix</keyword>
<feature type="domain" description="Acyltransferase 3" evidence="2">
    <location>
        <begin position="8"/>
        <end position="329"/>
    </location>
</feature>
<evidence type="ECO:0000256" key="1">
    <source>
        <dbReference type="SAM" id="Phobius"/>
    </source>
</evidence>
<feature type="transmembrane region" description="Helical" evidence="1">
    <location>
        <begin position="193"/>
        <end position="213"/>
    </location>
</feature>
<organism evidence="3 4">
    <name type="scientific">Hymenobacter gummosus</name>
    <dbReference type="NCBI Taxonomy" id="1776032"/>
    <lineage>
        <taxon>Bacteria</taxon>
        <taxon>Pseudomonadati</taxon>
        <taxon>Bacteroidota</taxon>
        <taxon>Cytophagia</taxon>
        <taxon>Cytophagales</taxon>
        <taxon>Hymenobacteraceae</taxon>
        <taxon>Hymenobacter</taxon>
    </lineage>
</organism>
<feature type="transmembrane region" description="Helical" evidence="1">
    <location>
        <begin position="6"/>
        <end position="25"/>
    </location>
</feature>
<feature type="transmembrane region" description="Helical" evidence="1">
    <location>
        <begin position="163"/>
        <end position="181"/>
    </location>
</feature>
<evidence type="ECO:0000313" key="4">
    <source>
        <dbReference type="Proteomes" id="UP000282184"/>
    </source>
</evidence>
<dbReference type="EMBL" id="RXOF01000005">
    <property type="protein sequence ID" value="RTQ50107.1"/>
    <property type="molecule type" value="Genomic_DNA"/>
</dbReference>
<feature type="transmembrane region" description="Helical" evidence="1">
    <location>
        <begin position="220"/>
        <end position="241"/>
    </location>
</feature>
<evidence type="ECO:0000259" key="2">
    <source>
        <dbReference type="Pfam" id="PF01757"/>
    </source>
</evidence>
<dbReference type="InterPro" id="IPR002656">
    <property type="entry name" value="Acyl_transf_3_dom"/>
</dbReference>
<keyword evidence="3" id="KW-0808">Transferase</keyword>
<sequence>MKPHYPILDGLRGVAALLVVVFHLFEAHQTNYALHPIHHGYLAVDFFFLLSGFVVGYAYDDRWGRMSSWDFAKIRLTRLHPLIVLSVIIGALCFWFDPFSPGAQQAGLGKLLLVALLSLTLLPSPDLRGWGETHSLNGPLWSLLQEYLANALYALFGRRLGRGALWALVVLSGGALTWAAVQNGHVASGWGHSNIWFAVVRMMYPFFAGLLLFRSGRLPRIPYAFPLCAALLTLLFCLPYFPNNGLYEAATIILAFPLIVALGAGGRVGGVGTKLCKGLADLSYPLYITHYPLIYLYIGWVIKTKPTPEQALPVAAAVFGVALLLAWAALKLYDEPVRAWLKRRQQAKTAAANP</sequence>
<accession>A0A431U3N7</accession>
<feature type="transmembrane region" description="Helical" evidence="1">
    <location>
        <begin position="37"/>
        <end position="59"/>
    </location>
</feature>
<keyword evidence="3" id="KW-0012">Acyltransferase</keyword>
<dbReference type="OrthoDB" id="9796461at2"/>
<gene>
    <name evidence="3" type="ORF">EJV47_10740</name>
</gene>
<dbReference type="Pfam" id="PF01757">
    <property type="entry name" value="Acyl_transf_3"/>
    <property type="match status" value="1"/>
</dbReference>
<dbReference type="Proteomes" id="UP000282184">
    <property type="component" value="Unassembled WGS sequence"/>
</dbReference>